<accession>A0AAD4LL75</accession>
<evidence type="ECO:0000256" key="1">
    <source>
        <dbReference type="SAM" id="Coils"/>
    </source>
</evidence>
<dbReference type="Proteomes" id="UP001201163">
    <property type="component" value="Unassembled WGS sequence"/>
</dbReference>
<reference evidence="3" key="1">
    <citation type="submission" date="2022-01" db="EMBL/GenBank/DDBJ databases">
        <title>Comparative genomics reveals a dynamic genome evolution in the ectomycorrhizal milk-cap (Lactarius) mushrooms.</title>
        <authorList>
            <consortium name="DOE Joint Genome Institute"/>
            <person name="Lebreton A."/>
            <person name="Tang N."/>
            <person name="Kuo A."/>
            <person name="LaButti K."/>
            <person name="Drula E."/>
            <person name="Barry K."/>
            <person name="Clum A."/>
            <person name="Lipzen A."/>
            <person name="Mousain D."/>
            <person name="Ng V."/>
            <person name="Wang R."/>
            <person name="Wang X."/>
            <person name="Dai Y."/>
            <person name="Henrissat B."/>
            <person name="Grigoriev I.V."/>
            <person name="Guerin-Laguette A."/>
            <person name="Yu F."/>
            <person name="Martin F.M."/>
        </authorList>
    </citation>
    <scope>NUCLEOTIDE SEQUENCE</scope>
    <source>
        <strain evidence="3">QP</strain>
    </source>
</reference>
<protein>
    <submittedName>
        <fullName evidence="3">Uncharacterized protein</fullName>
    </submittedName>
</protein>
<evidence type="ECO:0000256" key="2">
    <source>
        <dbReference type="SAM" id="MobiDB-lite"/>
    </source>
</evidence>
<dbReference type="EMBL" id="JAKELL010000009">
    <property type="protein sequence ID" value="KAH8996381.1"/>
    <property type="molecule type" value="Genomic_DNA"/>
</dbReference>
<keyword evidence="4" id="KW-1185">Reference proteome</keyword>
<evidence type="ECO:0000313" key="4">
    <source>
        <dbReference type="Proteomes" id="UP001201163"/>
    </source>
</evidence>
<keyword evidence="1" id="KW-0175">Coiled coil</keyword>
<dbReference type="AlphaFoldDB" id="A0AAD4LL75"/>
<gene>
    <name evidence="3" type="ORF">EDB92DRAFT_1843623</name>
</gene>
<name>A0AAD4LL75_9AGAM</name>
<feature type="compositionally biased region" description="Low complexity" evidence="2">
    <location>
        <begin position="1"/>
        <end position="13"/>
    </location>
</feature>
<feature type="region of interest" description="Disordered" evidence="2">
    <location>
        <begin position="1"/>
        <end position="49"/>
    </location>
</feature>
<evidence type="ECO:0000313" key="3">
    <source>
        <dbReference type="EMBL" id="KAH8996381.1"/>
    </source>
</evidence>
<proteinExistence type="predicted"/>
<comment type="caution">
    <text evidence="3">The sequence shown here is derived from an EMBL/GenBank/DDBJ whole genome shotgun (WGS) entry which is preliminary data.</text>
</comment>
<organism evidence="3 4">
    <name type="scientific">Lactarius akahatsu</name>
    <dbReference type="NCBI Taxonomy" id="416441"/>
    <lineage>
        <taxon>Eukaryota</taxon>
        <taxon>Fungi</taxon>
        <taxon>Dikarya</taxon>
        <taxon>Basidiomycota</taxon>
        <taxon>Agaricomycotina</taxon>
        <taxon>Agaricomycetes</taxon>
        <taxon>Russulales</taxon>
        <taxon>Russulaceae</taxon>
        <taxon>Lactarius</taxon>
    </lineage>
</organism>
<sequence>MLPDLQSPLPSSPGKESANSVRMRSSPGLRSSDPGAAGSAPDGSKPRTRTVAAILRDASAPFDRSSCIVTPFDNEAMRDMQFYQSLKDKQLEILAMMNSWVFSRLVVENERAGESLANMMDSVAEAEREQERVRAQLESCVSNIRAALATLSRAVM</sequence>
<feature type="coiled-coil region" evidence="1">
    <location>
        <begin position="109"/>
        <end position="143"/>
    </location>
</feature>